<evidence type="ECO:0000313" key="6">
    <source>
        <dbReference type="Proteomes" id="UP001378592"/>
    </source>
</evidence>
<dbReference type="GO" id="GO:0090307">
    <property type="term" value="P:mitotic spindle assembly"/>
    <property type="evidence" value="ECO:0007669"/>
    <property type="project" value="TreeGrafter"/>
</dbReference>
<name>A0AAN9V4S4_9ORTH</name>
<dbReference type="GO" id="GO:0005881">
    <property type="term" value="C:cytoplasmic microtubule"/>
    <property type="evidence" value="ECO:0007669"/>
    <property type="project" value="TreeGrafter"/>
</dbReference>
<dbReference type="InterPro" id="IPR011989">
    <property type="entry name" value="ARM-like"/>
</dbReference>
<keyword evidence="1" id="KW-0677">Repeat</keyword>
<feature type="compositionally biased region" description="Polar residues" evidence="3">
    <location>
        <begin position="644"/>
        <end position="653"/>
    </location>
</feature>
<feature type="domain" description="TOG" evidence="4">
    <location>
        <begin position="729"/>
        <end position="959"/>
    </location>
</feature>
<dbReference type="GO" id="GO:0008017">
    <property type="term" value="F:microtubule binding"/>
    <property type="evidence" value="ECO:0007669"/>
    <property type="project" value="TreeGrafter"/>
</dbReference>
<keyword evidence="6" id="KW-1185">Reference proteome</keyword>
<feature type="region of interest" description="Disordered" evidence="3">
    <location>
        <begin position="561"/>
        <end position="654"/>
    </location>
</feature>
<feature type="compositionally biased region" description="Low complexity" evidence="3">
    <location>
        <begin position="581"/>
        <end position="594"/>
    </location>
</feature>
<dbReference type="SMART" id="SM01349">
    <property type="entry name" value="TOG"/>
    <property type="match status" value="2"/>
</dbReference>
<protein>
    <recommendedName>
        <fullName evidence="4">TOG domain-containing protein</fullName>
    </recommendedName>
</protein>
<dbReference type="GO" id="GO:0040001">
    <property type="term" value="P:establishment of mitotic spindle localization"/>
    <property type="evidence" value="ECO:0007669"/>
    <property type="project" value="TreeGrafter"/>
</dbReference>
<evidence type="ECO:0000259" key="4">
    <source>
        <dbReference type="SMART" id="SM01349"/>
    </source>
</evidence>
<evidence type="ECO:0000256" key="3">
    <source>
        <dbReference type="SAM" id="MobiDB-lite"/>
    </source>
</evidence>
<reference evidence="5 6" key="1">
    <citation type="submission" date="2024-03" db="EMBL/GenBank/DDBJ databases">
        <title>The genome assembly and annotation of the cricket Gryllus longicercus Weissman &amp; Gray.</title>
        <authorList>
            <person name="Szrajer S."/>
            <person name="Gray D."/>
            <person name="Ylla G."/>
        </authorList>
    </citation>
    <scope>NUCLEOTIDE SEQUENCE [LARGE SCALE GENOMIC DNA]</scope>
    <source>
        <strain evidence="5">DAG 2021-001</strain>
        <tissue evidence="5">Whole body minus gut</tissue>
    </source>
</reference>
<organism evidence="5 6">
    <name type="scientific">Gryllus longicercus</name>
    <dbReference type="NCBI Taxonomy" id="2509291"/>
    <lineage>
        <taxon>Eukaryota</taxon>
        <taxon>Metazoa</taxon>
        <taxon>Ecdysozoa</taxon>
        <taxon>Arthropoda</taxon>
        <taxon>Hexapoda</taxon>
        <taxon>Insecta</taxon>
        <taxon>Pterygota</taxon>
        <taxon>Neoptera</taxon>
        <taxon>Polyneoptera</taxon>
        <taxon>Orthoptera</taxon>
        <taxon>Ensifera</taxon>
        <taxon>Gryllidea</taxon>
        <taxon>Grylloidea</taxon>
        <taxon>Gryllidae</taxon>
        <taxon>Gryllinae</taxon>
        <taxon>Gryllus</taxon>
    </lineage>
</organism>
<feature type="domain" description="TOG" evidence="4">
    <location>
        <begin position="329"/>
        <end position="571"/>
    </location>
</feature>
<dbReference type="AlphaFoldDB" id="A0AAN9V4S4"/>
<dbReference type="EMBL" id="JAZDUA010000522">
    <property type="protein sequence ID" value="KAK7791578.1"/>
    <property type="molecule type" value="Genomic_DNA"/>
</dbReference>
<dbReference type="InterPro" id="IPR016024">
    <property type="entry name" value="ARM-type_fold"/>
</dbReference>
<feature type="region of interest" description="Disordered" evidence="3">
    <location>
        <begin position="284"/>
        <end position="303"/>
    </location>
</feature>
<evidence type="ECO:0000313" key="5">
    <source>
        <dbReference type="EMBL" id="KAK7791578.1"/>
    </source>
</evidence>
<dbReference type="SUPFAM" id="SSF48371">
    <property type="entry name" value="ARM repeat"/>
    <property type="match status" value="1"/>
</dbReference>
<dbReference type="GO" id="GO:0072686">
    <property type="term" value="C:mitotic spindle"/>
    <property type="evidence" value="ECO:0007669"/>
    <property type="project" value="TreeGrafter"/>
</dbReference>
<feature type="compositionally biased region" description="Low complexity" evidence="3">
    <location>
        <begin position="153"/>
        <end position="169"/>
    </location>
</feature>
<feature type="compositionally biased region" description="Gly residues" evidence="3">
    <location>
        <begin position="957"/>
        <end position="969"/>
    </location>
</feature>
<feature type="region of interest" description="Disordered" evidence="3">
    <location>
        <begin position="956"/>
        <end position="985"/>
    </location>
</feature>
<sequence>MEWCVERWRRECFCVTFSCASPPGSTENLHQQMGSGGGAGGSLLHRTPSLTRQHRSGIPVLAHKTGGDHAARRGAGGSAGVGVRSSSAIDLQAAQRAKARAQYAALARHKVGSGASLPRPRKSSDAGIGSLTTSAATSPERVGRTRSRVAGVSQSQPSSRSGSPSSRLSYATYSARMEAARGGGGSGDATDSGRPRRLTGIPRSTGASREASRETSPSRFGPAPFGSKLSCRGRSLAGLERPSVRPVMAQKILQQSREAESAIADALTCDSLESGDYARGGHTRKRLFDDHSDDSETSSVCSERSFDSYRRPSDSFSWSGSQQRLYRENLEASLRDISEIIANCASTHWGDRKEGLVGLLVFLQTGQLLRPNELQLVTEIFTKMFMDSHTKVFSLFLDTLWELLQAHRADLNDWLYVLLTRLLNKLGTDLLNSIHTKIQRLLAHVREAFPPDLQLACVLRFLTDATQTPNARVRTATLTHLTALCAACGNPAAMPTRPPAPAALAKIVSLAADSKQPGEVRRAARGALVAMFDLAAPQVAMMLAELPQEFQEIASPLLQSHLRRSSGGGGGGTGGSPPSPGRASPSGALSSPGTPQTPRQTALTSRAIGAEEEDLNPEEVYRSLRRTTAEIQSYPFDRDRDTTSQDSGISQMSAGAGDKLDALEEHFEALSLTRNNSGRSSSLSSPTHRLNSLKDYNGIDTDSSLGHTENGFLSRESQEDSEALRKALEIVRPQDSPNGTEVPLTASTARRDAFYTLQTLAKEANAAALTEHFKVLLRVLLELLGRPDEPQRGAVLGVLSELLLRREVAPGFNNYVELLVLKVLEAYKEYSKDVPRMAELCSASVGAVLPPDTVIRVLNPLITTGEFPVNLGAIKMLMKVVEARPKDLLEPHLDAVMPALIKAYNNEESSVRKSAVFCMVALHNALGEAALQPHLAALSGSKLKLLNLYIRRAQSGSGSGGGGGGGSGSSGNASAPTSPKNNQAP</sequence>
<dbReference type="GO" id="GO:0005815">
    <property type="term" value="C:microtubule organizing center"/>
    <property type="evidence" value="ECO:0007669"/>
    <property type="project" value="TreeGrafter"/>
</dbReference>
<dbReference type="InterPro" id="IPR021133">
    <property type="entry name" value="HEAT_type_2"/>
</dbReference>
<dbReference type="PANTHER" id="PTHR21567:SF9">
    <property type="entry name" value="CLIP-ASSOCIATING PROTEIN"/>
    <property type="match status" value="1"/>
</dbReference>
<feature type="region of interest" description="Disordered" evidence="3">
    <location>
        <begin position="109"/>
        <end position="227"/>
    </location>
</feature>
<feature type="region of interest" description="Disordered" evidence="3">
    <location>
        <begin position="62"/>
        <end position="82"/>
    </location>
</feature>
<dbReference type="PROSITE" id="PS50077">
    <property type="entry name" value="HEAT_REPEAT"/>
    <property type="match status" value="1"/>
</dbReference>
<evidence type="ECO:0000256" key="1">
    <source>
        <dbReference type="ARBA" id="ARBA00022737"/>
    </source>
</evidence>
<comment type="caution">
    <text evidence="5">The sequence shown here is derived from an EMBL/GenBank/DDBJ whole genome shotgun (WGS) entry which is preliminary data.</text>
</comment>
<dbReference type="GO" id="GO:0005876">
    <property type="term" value="C:spindle microtubule"/>
    <property type="evidence" value="ECO:0007669"/>
    <property type="project" value="TreeGrafter"/>
</dbReference>
<dbReference type="GO" id="GO:0000776">
    <property type="term" value="C:kinetochore"/>
    <property type="evidence" value="ECO:0007669"/>
    <property type="project" value="TreeGrafter"/>
</dbReference>
<feature type="compositionally biased region" description="Gly residues" evidence="3">
    <location>
        <begin position="566"/>
        <end position="575"/>
    </location>
</feature>
<evidence type="ECO:0000256" key="2">
    <source>
        <dbReference type="PROSITE-ProRule" id="PRU00103"/>
    </source>
</evidence>
<dbReference type="Proteomes" id="UP001378592">
    <property type="component" value="Unassembled WGS sequence"/>
</dbReference>
<dbReference type="GO" id="GO:0045180">
    <property type="term" value="C:basal cortex"/>
    <property type="evidence" value="ECO:0007669"/>
    <property type="project" value="TreeGrafter"/>
</dbReference>
<gene>
    <name evidence="5" type="ORF">R5R35_007384</name>
</gene>
<proteinExistence type="predicted"/>
<accession>A0AAN9V4S4</accession>
<dbReference type="GO" id="GO:1902903">
    <property type="term" value="P:regulation of supramolecular fiber organization"/>
    <property type="evidence" value="ECO:0007669"/>
    <property type="project" value="UniProtKB-ARBA"/>
</dbReference>
<feature type="compositionally biased region" description="Polar residues" evidence="3">
    <location>
        <begin position="972"/>
        <end position="985"/>
    </location>
</feature>
<dbReference type="PANTHER" id="PTHR21567">
    <property type="entry name" value="CLASP"/>
    <property type="match status" value="1"/>
</dbReference>
<dbReference type="Gene3D" id="1.25.10.10">
    <property type="entry name" value="Leucine-rich Repeat Variant"/>
    <property type="match status" value="2"/>
</dbReference>
<feature type="repeat" description="HEAT" evidence="2">
    <location>
        <begin position="896"/>
        <end position="934"/>
    </location>
</feature>
<dbReference type="GO" id="GO:0031110">
    <property type="term" value="P:regulation of microtubule polymerization or depolymerization"/>
    <property type="evidence" value="ECO:0007669"/>
    <property type="project" value="UniProtKB-ARBA"/>
</dbReference>
<dbReference type="InterPro" id="IPR034085">
    <property type="entry name" value="TOG"/>
</dbReference>